<organism evidence="2 3">
    <name type="scientific">Pseudomonas putida</name>
    <name type="common">Arthrobacter siderocapsulatus</name>
    <dbReference type="NCBI Taxonomy" id="303"/>
    <lineage>
        <taxon>Bacteria</taxon>
        <taxon>Pseudomonadati</taxon>
        <taxon>Pseudomonadota</taxon>
        <taxon>Gammaproteobacteria</taxon>
        <taxon>Pseudomonadales</taxon>
        <taxon>Pseudomonadaceae</taxon>
        <taxon>Pseudomonas</taxon>
    </lineage>
</organism>
<accession>A0A379KNU3</accession>
<evidence type="ECO:0000256" key="1">
    <source>
        <dbReference type="SAM" id="Phobius"/>
    </source>
</evidence>
<dbReference type="Proteomes" id="UP000254602">
    <property type="component" value="Unassembled WGS sequence"/>
</dbReference>
<reference evidence="2 3" key="1">
    <citation type="submission" date="2018-06" db="EMBL/GenBank/DDBJ databases">
        <authorList>
            <consortium name="Pathogen Informatics"/>
            <person name="Doyle S."/>
        </authorList>
    </citation>
    <scope>NUCLEOTIDE SEQUENCE [LARGE SCALE GENOMIC DNA]</scope>
    <source>
        <strain evidence="2 3">NCTC7914</strain>
    </source>
</reference>
<dbReference type="EMBL" id="UGUY01000001">
    <property type="protein sequence ID" value="SUD69288.1"/>
    <property type="molecule type" value="Genomic_DNA"/>
</dbReference>
<proteinExistence type="predicted"/>
<keyword evidence="1" id="KW-0812">Transmembrane</keyword>
<feature type="transmembrane region" description="Helical" evidence="1">
    <location>
        <begin position="78"/>
        <end position="99"/>
    </location>
</feature>
<evidence type="ECO:0000313" key="2">
    <source>
        <dbReference type="EMBL" id="SUD69288.1"/>
    </source>
</evidence>
<evidence type="ECO:0000313" key="3">
    <source>
        <dbReference type="Proteomes" id="UP000254602"/>
    </source>
</evidence>
<feature type="transmembrane region" description="Helical" evidence="1">
    <location>
        <begin position="38"/>
        <end position="57"/>
    </location>
</feature>
<keyword evidence="1" id="KW-1133">Transmembrane helix</keyword>
<sequence>MNAYITLTRDYDVVCSSITSNSYVEALKVTWGTSSFKWRFLLVCTIGNLINFPGFVLRRGQVDAEELKAFPAALKRRLAISAWLTIIGFGWLTVAALVMKFSKMN</sequence>
<dbReference type="AlphaFoldDB" id="A0A379KNU3"/>
<keyword evidence="1" id="KW-0472">Membrane</keyword>
<gene>
    <name evidence="2" type="ORF">NCTC7914_03430</name>
</gene>
<name>A0A379KNU3_PSEPU</name>
<protein>
    <submittedName>
        <fullName evidence="2">Uncharacterized protein</fullName>
    </submittedName>
</protein>